<feature type="transmembrane region" description="Helical" evidence="4">
    <location>
        <begin position="406"/>
        <end position="427"/>
    </location>
</feature>
<dbReference type="Pfam" id="PF13895">
    <property type="entry name" value="Ig_2"/>
    <property type="match status" value="1"/>
</dbReference>
<feature type="chain" id="PRO_5044000448" description="Ig-like domain-containing protein" evidence="5">
    <location>
        <begin position="20"/>
        <end position="507"/>
    </location>
</feature>
<evidence type="ECO:0000256" key="2">
    <source>
        <dbReference type="ARBA" id="ARBA00023136"/>
    </source>
</evidence>
<reference evidence="7" key="1">
    <citation type="submission" date="2020-10" db="EMBL/GenBank/DDBJ databases">
        <title>Chromosome-scale genome assembly of the Allis shad, Alosa alosa.</title>
        <authorList>
            <person name="Margot Z."/>
            <person name="Christophe K."/>
            <person name="Cabau C."/>
            <person name="Louis A."/>
            <person name="Berthelot C."/>
            <person name="Parey E."/>
            <person name="Roest Crollius H."/>
            <person name="Montfort J."/>
            <person name="Robinson-Rechavi M."/>
            <person name="Bucao C."/>
            <person name="Bouchez O."/>
            <person name="Gislard M."/>
            <person name="Lluch J."/>
            <person name="Milhes M."/>
            <person name="Lampietro C."/>
            <person name="Lopez Roques C."/>
            <person name="Donnadieu C."/>
            <person name="Braasch I."/>
            <person name="Desvignes T."/>
            <person name="Postlethwait J."/>
            <person name="Bobe J."/>
            <person name="Guiguen Y."/>
        </authorList>
    </citation>
    <scope>NUCLEOTIDE SEQUENCE</scope>
    <source>
        <strain evidence="7">M-15738</strain>
        <tissue evidence="7">Blood</tissue>
    </source>
</reference>
<feature type="domain" description="Ig-like" evidence="6">
    <location>
        <begin position="237"/>
        <end position="317"/>
    </location>
</feature>
<dbReference type="PANTHER" id="PTHR46484:SF1">
    <property type="entry name" value="SCHWANN CELL MYELIN PROTEIN-RELATED"/>
    <property type="match status" value="1"/>
</dbReference>
<evidence type="ECO:0000256" key="3">
    <source>
        <dbReference type="ARBA" id="ARBA00023157"/>
    </source>
</evidence>
<dbReference type="InterPro" id="IPR013162">
    <property type="entry name" value="CD80_C2-set"/>
</dbReference>
<dbReference type="InterPro" id="IPR036179">
    <property type="entry name" value="Ig-like_dom_sf"/>
</dbReference>
<name>A0AAV6H2E5_9TELE</name>
<dbReference type="SMART" id="SM00409">
    <property type="entry name" value="IG"/>
    <property type="match status" value="3"/>
</dbReference>
<dbReference type="Pfam" id="PF08205">
    <property type="entry name" value="C2-set_2"/>
    <property type="match status" value="1"/>
</dbReference>
<sequence>MLNLIILILYLQADRGVAAEKTWTVEIPESVTGLKSSCVVVPCRYDYPHQGKSISSWKGRWYLAPNDVYVYDQDSSTVDARYQTRTALVGELREKNCSLQITDIKKNDQGQYWFRIMMEGYNSYSYSEKKITISVKDEPNRPSISGVIKEVRSGEIVTVSCSASHSCPPHPPTITWSRDGRVTVQSEPLTGGQHKLTSSLSFNANALDHQQPITCSVQHHGGKKAINSVILKVTYAPVNVTISPREPSVLENGSISLSCLAEGNPEVDSYQWRNGSGPLSVQGKSLTLSSVTRRIHAITCVARNREGETASRPVRINVEYPPEISEQSFCTKGHSGTQCSCTVQSNPPSIVRWVWDHGENESPQIKNGTTAVAMALLPPNLHQAVCMASNKHGNAMKILIIKNDLLNVYVSVGAGCALILFLTVICLSRRKRCRQQQQNLERENSRKKCEKEKHVYNSQEIKGGKPCCVVDEDLYGNEAMQDADDDGEIYANNCHGCGEDDDIYANC</sequence>
<organism evidence="7 8">
    <name type="scientific">Alosa alosa</name>
    <name type="common">allis shad</name>
    <dbReference type="NCBI Taxonomy" id="278164"/>
    <lineage>
        <taxon>Eukaryota</taxon>
        <taxon>Metazoa</taxon>
        <taxon>Chordata</taxon>
        <taxon>Craniata</taxon>
        <taxon>Vertebrata</taxon>
        <taxon>Euteleostomi</taxon>
        <taxon>Actinopterygii</taxon>
        <taxon>Neopterygii</taxon>
        <taxon>Teleostei</taxon>
        <taxon>Clupei</taxon>
        <taxon>Clupeiformes</taxon>
        <taxon>Clupeoidei</taxon>
        <taxon>Clupeidae</taxon>
        <taxon>Alosa</taxon>
    </lineage>
</organism>
<dbReference type="EMBL" id="JADWDJ010000006">
    <property type="protein sequence ID" value="KAG5280205.1"/>
    <property type="molecule type" value="Genomic_DNA"/>
</dbReference>
<dbReference type="InterPro" id="IPR056386">
    <property type="entry name" value="Ig_CD22"/>
</dbReference>
<evidence type="ECO:0000313" key="7">
    <source>
        <dbReference type="EMBL" id="KAG5280205.1"/>
    </source>
</evidence>
<proteinExistence type="predicted"/>
<keyword evidence="8" id="KW-1185">Reference proteome</keyword>
<comment type="caution">
    <text evidence="7">The sequence shown here is derived from an EMBL/GenBank/DDBJ whole genome shotgun (WGS) entry which is preliminary data.</text>
</comment>
<keyword evidence="2 4" id="KW-0472">Membrane</keyword>
<dbReference type="AlphaFoldDB" id="A0AAV6H2E5"/>
<dbReference type="SUPFAM" id="SSF48726">
    <property type="entry name" value="Immunoglobulin"/>
    <property type="match status" value="3"/>
</dbReference>
<dbReference type="Pfam" id="PF24518">
    <property type="entry name" value="Ig_CD22"/>
    <property type="match status" value="1"/>
</dbReference>
<evidence type="ECO:0000313" key="8">
    <source>
        <dbReference type="Proteomes" id="UP000823561"/>
    </source>
</evidence>
<feature type="signal peptide" evidence="5">
    <location>
        <begin position="1"/>
        <end position="19"/>
    </location>
</feature>
<keyword evidence="3" id="KW-1015">Disulfide bond</keyword>
<evidence type="ECO:0000256" key="4">
    <source>
        <dbReference type="SAM" id="Phobius"/>
    </source>
</evidence>
<protein>
    <recommendedName>
        <fullName evidence="6">Ig-like domain-containing protein</fullName>
    </recommendedName>
</protein>
<dbReference type="Gene3D" id="2.60.40.10">
    <property type="entry name" value="Immunoglobulins"/>
    <property type="match status" value="3"/>
</dbReference>
<evidence type="ECO:0000259" key="6">
    <source>
        <dbReference type="PROSITE" id="PS50835"/>
    </source>
</evidence>
<feature type="domain" description="Ig-like" evidence="6">
    <location>
        <begin position="142"/>
        <end position="234"/>
    </location>
</feature>
<comment type="subcellular location">
    <subcellularLocation>
        <location evidence="1">Membrane</location>
        <topology evidence="1">Single-pass membrane protein</topology>
    </subcellularLocation>
</comment>
<gene>
    <name evidence="7" type="ORF">AALO_G00086200</name>
</gene>
<accession>A0AAV6H2E5</accession>
<dbReference type="InterPro" id="IPR013783">
    <property type="entry name" value="Ig-like_fold"/>
</dbReference>
<evidence type="ECO:0000256" key="5">
    <source>
        <dbReference type="SAM" id="SignalP"/>
    </source>
</evidence>
<dbReference type="GO" id="GO:0016020">
    <property type="term" value="C:membrane"/>
    <property type="evidence" value="ECO:0007669"/>
    <property type="project" value="UniProtKB-SubCell"/>
</dbReference>
<dbReference type="InterPro" id="IPR003599">
    <property type="entry name" value="Ig_sub"/>
</dbReference>
<dbReference type="PANTHER" id="PTHR46484">
    <property type="entry name" value="SI:CH211-171H4.5-RELATED"/>
    <property type="match status" value="1"/>
</dbReference>
<keyword evidence="4" id="KW-1133">Transmembrane helix</keyword>
<dbReference type="PROSITE" id="PS50835">
    <property type="entry name" value="IG_LIKE"/>
    <property type="match status" value="2"/>
</dbReference>
<dbReference type="Proteomes" id="UP000823561">
    <property type="component" value="Chromosome 6"/>
</dbReference>
<dbReference type="InterPro" id="IPR007110">
    <property type="entry name" value="Ig-like_dom"/>
</dbReference>
<keyword evidence="4" id="KW-0812">Transmembrane</keyword>
<keyword evidence="5" id="KW-0732">Signal</keyword>
<evidence type="ECO:0000256" key="1">
    <source>
        <dbReference type="ARBA" id="ARBA00004167"/>
    </source>
</evidence>